<feature type="compositionally biased region" description="Gly residues" evidence="1">
    <location>
        <begin position="271"/>
        <end position="281"/>
    </location>
</feature>
<feature type="region of interest" description="Disordered" evidence="1">
    <location>
        <begin position="199"/>
        <end position="291"/>
    </location>
</feature>
<proteinExistence type="predicted"/>
<gene>
    <name evidence="2" type="ORF">F511_23446</name>
</gene>
<feature type="compositionally biased region" description="Basic and acidic residues" evidence="1">
    <location>
        <begin position="282"/>
        <end position="291"/>
    </location>
</feature>
<accession>A0A2Z7CQE6</accession>
<dbReference type="EMBL" id="KQ993085">
    <property type="protein sequence ID" value="KZV49300.1"/>
    <property type="molecule type" value="Genomic_DNA"/>
</dbReference>
<keyword evidence="3" id="KW-1185">Reference proteome</keyword>
<evidence type="ECO:0000256" key="1">
    <source>
        <dbReference type="SAM" id="MobiDB-lite"/>
    </source>
</evidence>
<evidence type="ECO:0000313" key="2">
    <source>
        <dbReference type="EMBL" id="KZV49300.1"/>
    </source>
</evidence>
<name>A0A2Z7CQE6_9LAMI</name>
<dbReference type="AlphaFoldDB" id="A0A2Z7CQE6"/>
<evidence type="ECO:0000313" key="3">
    <source>
        <dbReference type="Proteomes" id="UP000250235"/>
    </source>
</evidence>
<sequence length="291" mass="31643">MGNIDPNNTKQEKQIRGQASVRRALNKQQLINMQYQSHEMHEADKESGNKTSKSTGKSNQSSLFTTHSKSAGGNHRSVIFRPISHHSSVVFQNDKSVAHHSDDSVGPFRQTHQSPSDNVALISGHQSINLAQYNSHKPDSRLRYSQVMLEVVKSRSIVPSTTEFYLNRFLQRHGTTTEATQPLFLLSKIPADTSCELKSVTGPHVGEPRRIPITPSGEAAEEQKLPGDDQYSSINSTGYDIHRACETPSSAYTRKPDEIGADGFSSSRLAGGEGGGGGGGLFREEGAAAKS</sequence>
<feature type="region of interest" description="Disordered" evidence="1">
    <location>
        <begin position="1"/>
        <end position="75"/>
    </location>
</feature>
<protein>
    <submittedName>
        <fullName evidence="2">Uncharacterized protein</fullName>
    </submittedName>
</protein>
<feature type="compositionally biased region" description="Polar residues" evidence="1">
    <location>
        <begin position="26"/>
        <end position="37"/>
    </location>
</feature>
<feature type="compositionally biased region" description="Low complexity" evidence="1">
    <location>
        <begin position="49"/>
        <end position="62"/>
    </location>
</feature>
<feature type="compositionally biased region" description="Basic and acidic residues" evidence="1">
    <location>
        <begin position="38"/>
        <end position="48"/>
    </location>
</feature>
<organism evidence="2 3">
    <name type="scientific">Dorcoceras hygrometricum</name>
    <dbReference type="NCBI Taxonomy" id="472368"/>
    <lineage>
        <taxon>Eukaryota</taxon>
        <taxon>Viridiplantae</taxon>
        <taxon>Streptophyta</taxon>
        <taxon>Embryophyta</taxon>
        <taxon>Tracheophyta</taxon>
        <taxon>Spermatophyta</taxon>
        <taxon>Magnoliopsida</taxon>
        <taxon>eudicotyledons</taxon>
        <taxon>Gunneridae</taxon>
        <taxon>Pentapetalae</taxon>
        <taxon>asterids</taxon>
        <taxon>lamiids</taxon>
        <taxon>Lamiales</taxon>
        <taxon>Gesneriaceae</taxon>
        <taxon>Didymocarpoideae</taxon>
        <taxon>Trichosporeae</taxon>
        <taxon>Loxocarpinae</taxon>
        <taxon>Dorcoceras</taxon>
    </lineage>
</organism>
<dbReference type="Proteomes" id="UP000250235">
    <property type="component" value="Unassembled WGS sequence"/>
</dbReference>
<reference evidence="2 3" key="1">
    <citation type="journal article" date="2015" name="Proc. Natl. Acad. Sci. U.S.A.">
        <title>The resurrection genome of Boea hygrometrica: A blueprint for survival of dehydration.</title>
        <authorList>
            <person name="Xiao L."/>
            <person name="Yang G."/>
            <person name="Zhang L."/>
            <person name="Yang X."/>
            <person name="Zhao S."/>
            <person name="Ji Z."/>
            <person name="Zhou Q."/>
            <person name="Hu M."/>
            <person name="Wang Y."/>
            <person name="Chen M."/>
            <person name="Xu Y."/>
            <person name="Jin H."/>
            <person name="Xiao X."/>
            <person name="Hu G."/>
            <person name="Bao F."/>
            <person name="Hu Y."/>
            <person name="Wan P."/>
            <person name="Li L."/>
            <person name="Deng X."/>
            <person name="Kuang T."/>
            <person name="Xiang C."/>
            <person name="Zhu J.K."/>
            <person name="Oliver M.J."/>
            <person name="He Y."/>
        </authorList>
    </citation>
    <scope>NUCLEOTIDE SEQUENCE [LARGE SCALE GENOMIC DNA]</scope>
    <source>
        <strain evidence="3">cv. XS01</strain>
    </source>
</reference>